<protein>
    <recommendedName>
        <fullName evidence="2">cyclin-dependent kinase</fullName>
        <ecNumber evidence="2">2.7.11.22</ecNumber>
    </recommendedName>
</protein>
<feature type="compositionally biased region" description="Low complexity" evidence="11">
    <location>
        <begin position="39"/>
        <end position="49"/>
    </location>
</feature>
<keyword evidence="6 13" id="KW-0418">Kinase</keyword>
<dbReference type="Proteomes" id="UP000790347">
    <property type="component" value="Unassembled WGS sequence"/>
</dbReference>
<dbReference type="SMART" id="SM00220">
    <property type="entry name" value="S_TKc"/>
    <property type="match status" value="1"/>
</dbReference>
<evidence type="ECO:0000256" key="9">
    <source>
        <dbReference type="ARBA" id="ARBA00048367"/>
    </source>
</evidence>
<feature type="compositionally biased region" description="Low complexity" evidence="11">
    <location>
        <begin position="167"/>
        <end position="177"/>
    </location>
</feature>
<evidence type="ECO:0000256" key="3">
    <source>
        <dbReference type="ARBA" id="ARBA00022527"/>
    </source>
</evidence>
<feature type="compositionally biased region" description="Polar residues" evidence="11">
    <location>
        <begin position="884"/>
        <end position="896"/>
    </location>
</feature>
<evidence type="ECO:0000256" key="7">
    <source>
        <dbReference type="ARBA" id="ARBA00022840"/>
    </source>
</evidence>
<evidence type="ECO:0000313" key="13">
    <source>
        <dbReference type="EMBL" id="KAH9511493.1"/>
    </source>
</evidence>
<comment type="similarity">
    <text evidence="1">Belongs to the protein kinase superfamily. CMGC Ser/Thr protein kinase family. CDC2/CDKX subfamily.</text>
</comment>
<evidence type="ECO:0000256" key="1">
    <source>
        <dbReference type="ARBA" id="ARBA00006485"/>
    </source>
</evidence>
<dbReference type="EC" id="2.7.11.22" evidence="2"/>
<dbReference type="PANTHER" id="PTHR24056:SF246">
    <property type="entry name" value="ECDYSONE-INDUCED PROTEIN 63E, ISOFORM N"/>
    <property type="match status" value="1"/>
</dbReference>
<feature type="region of interest" description="Disordered" evidence="11">
    <location>
        <begin position="824"/>
        <end position="896"/>
    </location>
</feature>
<dbReference type="Pfam" id="PF00069">
    <property type="entry name" value="Pkinase"/>
    <property type="match status" value="1"/>
</dbReference>
<organism evidence="13 14">
    <name type="scientific">Dermatophagoides farinae</name>
    <name type="common">American house dust mite</name>
    <dbReference type="NCBI Taxonomy" id="6954"/>
    <lineage>
        <taxon>Eukaryota</taxon>
        <taxon>Metazoa</taxon>
        <taxon>Ecdysozoa</taxon>
        <taxon>Arthropoda</taxon>
        <taxon>Chelicerata</taxon>
        <taxon>Arachnida</taxon>
        <taxon>Acari</taxon>
        <taxon>Acariformes</taxon>
        <taxon>Sarcoptiformes</taxon>
        <taxon>Astigmata</taxon>
        <taxon>Psoroptidia</taxon>
        <taxon>Analgoidea</taxon>
        <taxon>Pyroglyphidae</taxon>
        <taxon>Dermatophagoidinae</taxon>
        <taxon>Dermatophagoides</taxon>
    </lineage>
</organism>
<keyword evidence="4" id="KW-0808">Transferase</keyword>
<evidence type="ECO:0000256" key="8">
    <source>
        <dbReference type="ARBA" id="ARBA00047811"/>
    </source>
</evidence>
<comment type="catalytic activity">
    <reaction evidence="8">
        <text>L-threonyl-[protein] + ATP = O-phospho-L-threonyl-[protein] + ADP + H(+)</text>
        <dbReference type="Rhea" id="RHEA:46608"/>
        <dbReference type="Rhea" id="RHEA-COMP:11060"/>
        <dbReference type="Rhea" id="RHEA-COMP:11605"/>
        <dbReference type="ChEBI" id="CHEBI:15378"/>
        <dbReference type="ChEBI" id="CHEBI:30013"/>
        <dbReference type="ChEBI" id="CHEBI:30616"/>
        <dbReference type="ChEBI" id="CHEBI:61977"/>
        <dbReference type="ChEBI" id="CHEBI:456216"/>
        <dbReference type="EC" id="2.7.11.22"/>
    </reaction>
</comment>
<gene>
    <name evidence="13" type="primary">CDK18_1</name>
    <name evidence="13" type="ORF">DERF_009951</name>
</gene>
<feature type="compositionally biased region" description="Basic and acidic residues" evidence="11">
    <location>
        <begin position="216"/>
        <end position="227"/>
    </location>
</feature>
<dbReference type="InterPro" id="IPR050108">
    <property type="entry name" value="CDK"/>
</dbReference>
<feature type="region of interest" description="Disordered" evidence="11">
    <location>
        <begin position="711"/>
        <end position="741"/>
    </location>
</feature>
<feature type="compositionally biased region" description="Polar residues" evidence="11">
    <location>
        <begin position="727"/>
        <end position="741"/>
    </location>
</feature>
<dbReference type="SUPFAM" id="SSF56112">
    <property type="entry name" value="Protein kinase-like (PK-like)"/>
    <property type="match status" value="1"/>
</dbReference>
<proteinExistence type="inferred from homology"/>
<dbReference type="Gene3D" id="3.30.200.20">
    <property type="entry name" value="Phosphorylase Kinase, domain 1"/>
    <property type="match status" value="1"/>
</dbReference>
<dbReference type="FunFam" id="1.10.510.10:FF:000624">
    <property type="entry name" value="Mitogen-activated protein kinase"/>
    <property type="match status" value="1"/>
</dbReference>
<evidence type="ECO:0000313" key="14">
    <source>
        <dbReference type="Proteomes" id="UP000790347"/>
    </source>
</evidence>
<comment type="caution">
    <text evidence="13">The sequence shown here is derived from an EMBL/GenBank/DDBJ whole genome shotgun (WGS) entry which is preliminary data.</text>
</comment>
<evidence type="ECO:0000256" key="11">
    <source>
        <dbReference type="SAM" id="MobiDB-lite"/>
    </source>
</evidence>
<name>A0A922L6A8_DERFA</name>
<dbReference type="PROSITE" id="PS50011">
    <property type="entry name" value="PROTEIN_KINASE_DOM"/>
    <property type="match status" value="1"/>
</dbReference>
<comment type="catalytic activity">
    <reaction evidence="9">
        <text>L-seryl-[protein] + ATP = O-phospho-L-seryl-[protein] + ADP + H(+)</text>
        <dbReference type="Rhea" id="RHEA:17989"/>
        <dbReference type="Rhea" id="RHEA-COMP:9863"/>
        <dbReference type="Rhea" id="RHEA-COMP:11604"/>
        <dbReference type="ChEBI" id="CHEBI:15378"/>
        <dbReference type="ChEBI" id="CHEBI:29999"/>
        <dbReference type="ChEBI" id="CHEBI:30616"/>
        <dbReference type="ChEBI" id="CHEBI:83421"/>
        <dbReference type="ChEBI" id="CHEBI:456216"/>
        <dbReference type="EC" id="2.7.11.22"/>
    </reaction>
</comment>
<dbReference type="PROSITE" id="PS00107">
    <property type="entry name" value="PROTEIN_KINASE_ATP"/>
    <property type="match status" value="1"/>
</dbReference>
<reference evidence="13" key="2">
    <citation type="journal article" date="2022" name="Res Sq">
        <title>Comparative Genomics Reveals Insights into the Divergent Evolution of Astigmatic Mites and Household Pest Adaptations.</title>
        <authorList>
            <person name="Xiong Q."/>
            <person name="Wan A.T.-Y."/>
            <person name="Liu X.-Y."/>
            <person name="Fung C.S.-H."/>
            <person name="Xiao X."/>
            <person name="Malainual N."/>
            <person name="Hou J."/>
            <person name="Wang L."/>
            <person name="Wang M."/>
            <person name="Yang K."/>
            <person name="Cui Y."/>
            <person name="Leung E."/>
            <person name="Nong W."/>
            <person name="Shin S.-K."/>
            <person name="Au S."/>
            <person name="Jeong K.Y."/>
            <person name="Chew F.T."/>
            <person name="Hui J."/>
            <person name="Leung T.F."/>
            <person name="Tungtrongchitr A."/>
            <person name="Zhong N."/>
            <person name="Liu Z."/>
            <person name="Tsui S."/>
        </authorList>
    </citation>
    <scope>NUCLEOTIDE SEQUENCE</scope>
    <source>
        <strain evidence="13">Derf</strain>
        <tissue evidence="13">Whole organism</tissue>
    </source>
</reference>
<keyword evidence="5 10" id="KW-0547">Nucleotide-binding</keyword>
<evidence type="ECO:0000256" key="5">
    <source>
        <dbReference type="ARBA" id="ARBA00022741"/>
    </source>
</evidence>
<accession>A0A922L6A8</accession>
<sequence>MTTATTSTMNGSSIHNHNNDLSTIPNHYNHHHHHHDNQKSNNNSRSNSNLIPITKSIVSIYPIDVGHSNRTGGGGANTNHQSIMDNHHHHQQQHPGTPSANYQHSLSSTSTTFHQNIIRSSLGDRIGGGNHHNLIHDSNHNPSISFSSLFVSRLKKSSQSSIHYDESSTSTSTSSASNNIARPKSESITTTATKNQNSSHYHQSPSLNHHQYNVHNDNDDVDLKDVINNDDNDNIVGENMNNFQTNNNSSYTSLSRDRQRKQQQQQSQKRHSMNLRNSFTIHSKNDDNDNDCYDDDKKRITDSNNNIRLRRQRQQQQQDKSMTVVDLISKRLSLPADLHLPESFLAKIERRIDRQPSLQQQKRFENSQNDIINGDNDADASDNDFLATLLSTDPNKTISRRVRRESLNEIGFGRLETYTKLEKLGEGTYATVYKGRSHLTNRLVALKDIRFQQQEGTPCTAIREVSLLRTLKHNNIVTLHDIIYSDKMLILVFEYMPRDLNRYITECRDLIHLHNVKLFMFQLLRGLDYCHQRRILHRDIKPQNLLISDRGELKLADFGLARSKSVPSNTLSSEVVTLWYRPPDVLHGSTHYTTSIDIWGAGCIFFELLSGEPLFRGMFEQEQLNLIDQIYGNEPQNLITIPWGISRRAKRLNQPAQDLLFNLLMYDPHKRIEANRAMHHRYFSTLDPLIYQISDQASIFSVPTIVFYPDPGIDHNDDENDNGDGGSTTIHNGDTNETTTTGSMALMNQSKSDPTLITSILPPHHPQHQFQQQQQQQQQHQHSKHQSFNKPIEKQIVRATIVKAGELSETKTIQLLSNQYNNVDETLLPNDDNKPEKESEIPKSINSTIIMTTNRQQEPKPKTMSSSSSSSTSTSTSSSSSMTIVSNNIDSCNHRH</sequence>
<reference evidence="13" key="1">
    <citation type="submission" date="2013-05" db="EMBL/GenBank/DDBJ databases">
        <authorList>
            <person name="Yim A.K.Y."/>
            <person name="Chan T.F."/>
            <person name="Ji K.M."/>
            <person name="Liu X.Y."/>
            <person name="Zhou J.W."/>
            <person name="Li R.Q."/>
            <person name="Yang K.Y."/>
            <person name="Li J."/>
            <person name="Li M."/>
            <person name="Law P.T.W."/>
            <person name="Wu Y.L."/>
            <person name="Cai Z.L."/>
            <person name="Qin H."/>
            <person name="Bao Y."/>
            <person name="Leung R.K.K."/>
            <person name="Ng P.K.S."/>
            <person name="Zou J."/>
            <person name="Zhong X.J."/>
            <person name="Ran P.X."/>
            <person name="Zhong N.S."/>
            <person name="Liu Z.G."/>
            <person name="Tsui S.K.W."/>
        </authorList>
    </citation>
    <scope>NUCLEOTIDE SEQUENCE</scope>
    <source>
        <strain evidence="13">Derf</strain>
        <tissue evidence="13">Whole organism</tissue>
    </source>
</reference>
<evidence type="ECO:0000259" key="12">
    <source>
        <dbReference type="PROSITE" id="PS50011"/>
    </source>
</evidence>
<evidence type="ECO:0000256" key="6">
    <source>
        <dbReference type="ARBA" id="ARBA00022777"/>
    </source>
</evidence>
<feature type="region of interest" description="Disordered" evidence="11">
    <location>
        <begin position="68"/>
        <end position="111"/>
    </location>
</feature>
<dbReference type="PROSITE" id="PS00108">
    <property type="entry name" value="PROTEIN_KINASE_ST"/>
    <property type="match status" value="1"/>
</dbReference>
<dbReference type="InterPro" id="IPR011009">
    <property type="entry name" value="Kinase-like_dom_sf"/>
</dbReference>
<feature type="compositionally biased region" description="Polar residues" evidence="11">
    <location>
        <begin position="1"/>
        <end position="25"/>
    </location>
</feature>
<evidence type="ECO:0000256" key="2">
    <source>
        <dbReference type="ARBA" id="ARBA00012425"/>
    </source>
</evidence>
<feature type="compositionally biased region" description="Polar residues" evidence="11">
    <location>
        <begin position="186"/>
        <end position="207"/>
    </location>
</feature>
<feature type="region of interest" description="Disordered" evidence="11">
    <location>
        <begin position="160"/>
        <end position="321"/>
    </location>
</feature>
<keyword evidence="14" id="KW-1185">Reference proteome</keyword>
<feature type="compositionally biased region" description="Low complexity" evidence="11">
    <location>
        <begin position="239"/>
        <end position="248"/>
    </location>
</feature>
<feature type="compositionally biased region" description="Polar residues" evidence="11">
    <location>
        <begin position="844"/>
        <end position="856"/>
    </location>
</feature>
<dbReference type="GO" id="GO:0005634">
    <property type="term" value="C:nucleus"/>
    <property type="evidence" value="ECO:0007669"/>
    <property type="project" value="TreeGrafter"/>
</dbReference>
<dbReference type="GO" id="GO:0005524">
    <property type="term" value="F:ATP binding"/>
    <property type="evidence" value="ECO:0007669"/>
    <property type="project" value="UniProtKB-UniRule"/>
</dbReference>
<dbReference type="InterPro" id="IPR008271">
    <property type="entry name" value="Ser/Thr_kinase_AS"/>
</dbReference>
<feature type="binding site" evidence="10">
    <location>
        <position position="447"/>
    </location>
    <ligand>
        <name>ATP</name>
        <dbReference type="ChEBI" id="CHEBI:30616"/>
    </ligand>
</feature>
<feature type="compositionally biased region" description="Basic and acidic residues" evidence="11">
    <location>
        <begin position="831"/>
        <end position="841"/>
    </location>
</feature>
<dbReference type="InterPro" id="IPR017441">
    <property type="entry name" value="Protein_kinase_ATP_BS"/>
</dbReference>
<evidence type="ECO:0000256" key="4">
    <source>
        <dbReference type="ARBA" id="ARBA00022679"/>
    </source>
</evidence>
<dbReference type="InterPro" id="IPR000719">
    <property type="entry name" value="Prot_kinase_dom"/>
</dbReference>
<dbReference type="PANTHER" id="PTHR24056">
    <property type="entry name" value="CELL DIVISION PROTEIN KINASE"/>
    <property type="match status" value="1"/>
</dbReference>
<keyword evidence="3" id="KW-0723">Serine/threonine-protein kinase</keyword>
<dbReference type="GO" id="GO:0005737">
    <property type="term" value="C:cytoplasm"/>
    <property type="evidence" value="ECO:0007669"/>
    <property type="project" value="TreeGrafter"/>
</dbReference>
<evidence type="ECO:0000256" key="10">
    <source>
        <dbReference type="PROSITE-ProRule" id="PRU10141"/>
    </source>
</evidence>
<feature type="domain" description="Protein kinase" evidence="12">
    <location>
        <begin position="418"/>
        <end position="683"/>
    </location>
</feature>
<feature type="compositionally biased region" description="Polar residues" evidence="11">
    <location>
        <begin position="95"/>
        <end position="111"/>
    </location>
</feature>
<feature type="compositionally biased region" description="Low complexity" evidence="11">
    <location>
        <begin position="863"/>
        <end position="883"/>
    </location>
</feature>
<feature type="region of interest" description="Disordered" evidence="11">
    <location>
        <begin position="754"/>
        <end position="792"/>
    </location>
</feature>
<dbReference type="Gene3D" id="1.10.510.10">
    <property type="entry name" value="Transferase(Phosphotransferase) domain 1"/>
    <property type="match status" value="1"/>
</dbReference>
<feature type="region of interest" description="Disordered" evidence="11">
    <location>
        <begin position="1"/>
        <end position="49"/>
    </location>
</feature>
<dbReference type="EMBL" id="ASGP02000004">
    <property type="protein sequence ID" value="KAH9511493.1"/>
    <property type="molecule type" value="Genomic_DNA"/>
</dbReference>
<dbReference type="AlphaFoldDB" id="A0A922L6A8"/>
<keyword evidence="7 10" id="KW-0067">ATP-binding</keyword>
<dbReference type="GO" id="GO:0004693">
    <property type="term" value="F:cyclin-dependent protein serine/threonine kinase activity"/>
    <property type="evidence" value="ECO:0007669"/>
    <property type="project" value="UniProtKB-EC"/>
</dbReference>
<dbReference type="FunFam" id="3.30.200.20:FF:000375">
    <property type="entry name" value="Cell division related protein kinase 2"/>
    <property type="match status" value="1"/>
</dbReference>
<feature type="compositionally biased region" description="Low complexity" evidence="11">
    <location>
        <begin position="768"/>
        <end position="780"/>
    </location>
</feature>